<sequence length="67" mass="7301">MCLAYPGKIKKIKGDKAMVDFSGIVKEVNISLAKVKAGDYVIVHAGFAIQKMTKEDAWAAIDLFAKN</sequence>
<evidence type="ECO:0000256" key="1">
    <source>
        <dbReference type="ARBA" id="ARBA00006018"/>
    </source>
</evidence>
<accession>A0A1J4TD45</accession>
<dbReference type="AlphaFoldDB" id="A0A1J4TD45"/>
<dbReference type="GO" id="GO:1902670">
    <property type="term" value="F:carbon dioxide binding"/>
    <property type="evidence" value="ECO:0007669"/>
    <property type="project" value="TreeGrafter"/>
</dbReference>
<dbReference type="EMBL" id="MNUU01000014">
    <property type="protein sequence ID" value="OIO08398.1"/>
    <property type="molecule type" value="Genomic_DNA"/>
</dbReference>
<gene>
    <name evidence="2" type="ORF">AUJ27_00825</name>
</gene>
<dbReference type="SUPFAM" id="SSF159127">
    <property type="entry name" value="HupF/HypC-like"/>
    <property type="match status" value="1"/>
</dbReference>
<dbReference type="STRING" id="1805146.AUJ27_00825"/>
<evidence type="ECO:0000313" key="3">
    <source>
        <dbReference type="Proteomes" id="UP000183192"/>
    </source>
</evidence>
<dbReference type="PANTHER" id="PTHR35177">
    <property type="entry name" value="HYDROGENASE MATURATION FACTOR HYBG"/>
    <property type="match status" value="1"/>
</dbReference>
<organism evidence="2 3">
    <name type="scientific">Candidatus Falkowbacteria bacterium CG1_02_37_44</name>
    <dbReference type="NCBI Taxonomy" id="1805146"/>
    <lineage>
        <taxon>Bacteria</taxon>
        <taxon>Candidatus Falkowiibacteriota</taxon>
    </lineage>
</organism>
<dbReference type="Gene3D" id="2.30.30.140">
    <property type="match status" value="1"/>
</dbReference>
<name>A0A1J4TD45_9BACT</name>
<comment type="caution">
    <text evidence="2">The sequence shown here is derived from an EMBL/GenBank/DDBJ whole genome shotgun (WGS) entry which is preliminary data.</text>
</comment>
<proteinExistence type="inferred from homology"/>
<comment type="similarity">
    <text evidence="1">Belongs to the HupF/HypC family.</text>
</comment>
<evidence type="ECO:0008006" key="4">
    <source>
        <dbReference type="Google" id="ProtNLM"/>
    </source>
</evidence>
<dbReference type="Pfam" id="PF01455">
    <property type="entry name" value="HupF_HypC"/>
    <property type="match status" value="1"/>
</dbReference>
<dbReference type="Proteomes" id="UP000183192">
    <property type="component" value="Unassembled WGS sequence"/>
</dbReference>
<dbReference type="PANTHER" id="PTHR35177:SF2">
    <property type="entry name" value="HYDROGENASE MATURATION FACTOR HYBG"/>
    <property type="match status" value="1"/>
</dbReference>
<protein>
    <recommendedName>
        <fullName evidence="4">Hydrogenase assembly protein HypC</fullName>
    </recommendedName>
</protein>
<dbReference type="GO" id="GO:0051604">
    <property type="term" value="P:protein maturation"/>
    <property type="evidence" value="ECO:0007669"/>
    <property type="project" value="TreeGrafter"/>
</dbReference>
<dbReference type="InterPro" id="IPR001109">
    <property type="entry name" value="Hydrogenase_HupF/HypC"/>
</dbReference>
<reference evidence="2 3" key="1">
    <citation type="journal article" date="2016" name="Environ. Microbiol.">
        <title>Genomic resolution of a cold subsurface aquifer community provides metabolic insights for novel microbes adapted to high CO concentrations.</title>
        <authorList>
            <person name="Probst A.J."/>
            <person name="Castelle C.J."/>
            <person name="Singh A."/>
            <person name="Brown C.T."/>
            <person name="Anantharaman K."/>
            <person name="Sharon I."/>
            <person name="Hug L.A."/>
            <person name="Burstein D."/>
            <person name="Emerson J.B."/>
            <person name="Thomas B.C."/>
            <person name="Banfield J.F."/>
        </authorList>
    </citation>
    <scope>NUCLEOTIDE SEQUENCE [LARGE SCALE GENOMIC DNA]</scope>
    <source>
        <strain evidence="2">CG1_02_37_44</strain>
    </source>
</reference>
<dbReference type="NCBIfam" id="TIGR00074">
    <property type="entry name" value="hypC_hupF"/>
    <property type="match status" value="1"/>
</dbReference>
<dbReference type="GO" id="GO:0005506">
    <property type="term" value="F:iron ion binding"/>
    <property type="evidence" value="ECO:0007669"/>
    <property type="project" value="TreeGrafter"/>
</dbReference>
<evidence type="ECO:0000313" key="2">
    <source>
        <dbReference type="EMBL" id="OIO08398.1"/>
    </source>
</evidence>